<accession>A0AAV4NTW9</accession>
<dbReference type="Proteomes" id="UP001054945">
    <property type="component" value="Unassembled WGS sequence"/>
</dbReference>
<organism evidence="1 2">
    <name type="scientific">Caerostris extrusa</name>
    <name type="common">Bark spider</name>
    <name type="synonym">Caerostris bankana</name>
    <dbReference type="NCBI Taxonomy" id="172846"/>
    <lineage>
        <taxon>Eukaryota</taxon>
        <taxon>Metazoa</taxon>
        <taxon>Ecdysozoa</taxon>
        <taxon>Arthropoda</taxon>
        <taxon>Chelicerata</taxon>
        <taxon>Arachnida</taxon>
        <taxon>Araneae</taxon>
        <taxon>Araneomorphae</taxon>
        <taxon>Entelegynae</taxon>
        <taxon>Araneoidea</taxon>
        <taxon>Araneidae</taxon>
        <taxon>Caerostris</taxon>
    </lineage>
</organism>
<name>A0AAV4NTW9_CAEEX</name>
<dbReference type="AlphaFoldDB" id="A0AAV4NTW9"/>
<protein>
    <recommendedName>
        <fullName evidence="3">LAGLIDADG homing endonuclease</fullName>
    </recommendedName>
</protein>
<proteinExistence type="predicted"/>
<evidence type="ECO:0008006" key="3">
    <source>
        <dbReference type="Google" id="ProtNLM"/>
    </source>
</evidence>
<comment type="caution">
    <text evidence="1">The sequence shown here is derived from an EMBL/GenBank/DDBJ whole genome shotgun (WGS) entry which is preliminary data.</text>
</comment>
<keyword evidence="2" id="KW-1185">Reference proteome</keyword>
<evidence type="ECO:0000313" key="2">
    <source>
        <dbReference type="Proteomes" id="UP001054945"/>
    </source>
</evidence>
<reference evidence="1 2" key="1">
    <citation type="submission" date="2021-06" db="EMBL/GenBank/DDBJ databases">
        <title>Caerostris extrusa draft genome.</title>
        <authorList>
            <person name="Kono N."/>
            <person name="Arakawa K."/>
        </authorList>
    </citation>
    <scope>NUCLEOTIDE SEQUENCE [LARGE SCALE GENOMIC DNA]</scope>
</reference>
<gene>
    <name evidence="1" type="ORF">CEXT_321371</name>
</gene>
<evidence type="ECO:0000313" key="1">
    <source>
        <dbReference type="EMBL" id="GIX87168.1"/>
    </source>
</evidence>
<dbReference type="EMBL" id="BPLR01003659">
    <property type="protein sequence ID" value="GIX87168.1"/>
    <property type="molecule type" value="Genomic_DNA"/>
</dbReference>
<sequence>MLMAKECKKPCLTFGMEGGFRDKGTLAINKAEWDRVLIGYKPPEIQTTRAALLFTALRVKGLSHTKFKYHILRHYSGSPKLPTIWDYYLYDYLKSKAF</sequence>